<accession>H1HNR8</accession>
<dbReference type="InterPro" id="IPR045957">
    <property type="entry name" value="DUF6377"/>
</dbReference>
<dbReference type="Pfam" id="PF19904">
    <property type="entry name" value="DUF6377"/>
    <property type="match status" value="1"/>
</dbReference>
<evidence type="ECO:0000259" key="2">
    <source>
        <dbReference type="Pfam" id="PF19904"/>
    </source>
</evidence>
<feature type="domain" description="DUF6377" evidence="2">
    <location>
        <begin position="249"/>
        <end position="482"/>
    </location>
</feature>
<gene>
    <name evidence="3" type="ORF">HMPREF9944_01812</name>
</gene>
<evidence type="ECO:0000313" key="4">
    <source>
        <dbReference type="Proteomes" id="UP000003167"/>
    </source>
</evidence>
<feature type="transmembrane region" description="Helical" evidence="1">
    <location>
        <begin position="320"/>
        <end position="343"/>
    </location>
</feature>
<dbReference type="SUPFAM" id="SSF48452">
    <property type="entry name" value="TPR-like"/>
    <property type="match status" value="1"/>
</dbReference>
<keyword evidence="1" id="KW-0472">Membrane</keyword>
<keyword evidence="1" id="KW-1133">Transmembrane helix</keyword>
<dbReference type="STRING" id="999422.HMPREF9944_01812"/>
<evidence type="ECO:0000313" key="3">
    <source>
        <dbReference type="EMBL" id="EHO68781.1"/>
    </source>
</evidence>
<keyword evidence="4" id="KW-1185">Reference proteome</keyword>
<evidence type="ECO:0000256" key="1">
    <source>
        <dbReference type="SAM" id="Phobius"/>
    </source>
</evidence>
<keyword evidence="1" id="KW-0812">Transmembrane</keyword>
<dbReference type="EMBL" id="AGEK01000031">
    <property type="protein sequence ID" value="EHO68781.1"/>
    <property type="molecule type" value="Genomic_DNA"/>
</dbReference>
<name>H1HNR8_9BACT</name>
<sequence length="520" mass="60803">MLLLLALCTGGRADNLSQLYRELDQAIAESPSVVAAKECKLQRLRDAYHRARRPEQQYAAAFALYVENKAYQNDSAIHYLRRCVAIASKGGDIARASLCNELIAECCARVGYYAEAITLLNDIPPLSVRTPKERYHYHKACYFAYEEMANHSNLADTKRLYSEKAHSHRDALFAYGTPNDDDYRMTEEKMAIGAGDFARALRLNDAWLKAIPASSHQVAIVYFYRYQIYHQTHREAEAIPCLIKSAIIDVRNGVMDQASLLFLSRYLQKKGEKERSFRYVHFAWQCNKHFNTRRRTWTFSPLLSMIDNNYQQQIRRSNTYLSMALCAMGVLFLLLLLLFFYLYRQKKRLHQLNASLQTANQSLNDANRIKEEYIGRFLNSCNTYVNKLDKFRQEVNRQLKNGKQKELYEQTRTTELKTRELNELYAQFDATFLSLFPRFIDEFNAMLVPEARVFRKDKARLTTELRIFALIRLGIDDSRKIAEFLHCSIHTIYNYRARFRAATLIDKELFAQRLREIGRM</sequence>
<dbReference type="PATRIC" id="fig|999422.3.peg.1906"/>
<reference evidence="3 4" key="1">
    <citation type="submission" date="2011-12" db="EMBL/GenBank/DDBJ databases">
        <title>The Genome Sequence of Prevotella maculosa OT 289.</title>
        <authorList>
            <consortium name="The Broad Institute Genome Sequencing Platform"/>
            <person name="Earl A."/>
            <person name="Ward D."/>
            <person name="Feldgarden M."/>
            <person name="Gevers D."/>
            <person name="Izard J."/>
            <person name="Blanton J.M."/>
            <person name="Mathney J."/>
            <person name="Tanner A.C."/>
            <person name="Dewhirst F.E."/>
            <person name="Young S.K."/>
            <person name="Zeng Q."/>
            <person name="Gargeya S."/>
            <person name="Fitzgerald M."/>
            <person name="Haas B."/>
            <person name="Abouelleil A."/>
            <person name="Alvarado L."/>
            <person name="Arachchi H.M."/>
            <person name="Berlin A."/>
            <person name="Chapman S.B."/>
            <person name="Gearin G."/>
            <person name="Goldberg J."/>
            <person name="Griggs A."/>
            <person name="Gujja S."/>
            <person name="Hansen M."/>
            <person name="Heiman D."/>
            <person name="Howarth C."/>
            <person name="Larimer J."/>
            <person name="Lui A."/>
            <person name="MacDonald P.J.P."/>
            <person name="McCowen C."/>
            <person name="Montmayeur A."/>
            <person name="Murphy C."/>
            <person name="Neiman D."/>
            <person name="Pearson M."/>
            <person name="Priest M."/>
            <person name="Roberts A."/>
            <person name="Saif S."/>
            <person name="Shea T."/>
            <person name="Sisk P."/>
            <person name="Stolte C."/>
            <person name="Sykes S."/>
            <person name="Wortman J."/>
            <person name="Nusbaum C."/>
            <person name="Birren B."/>
        </authorList>
    </citation>
    <scope>NUCLEOTIDE SEQUENCE [LARGE SCALE GENOMIC DNA]</scope>
    <source>
        <strain evidence="3 4">OT 289</strain>
    </source>
</reference>
<dbReference type="InterPro" id="IPR011990">
    <property type="entry name" value="TPR-like_helical_dom_sf"/>
</dbReference>
<dbReference type="HOGENOM" id="CLU_037195_0_0_10"/>
<comment type="caution">
    <text evidence="3">The sequence shown here is derived from an EMBL/GenBank/DDBJ whole genome shotgun (WGS) entry which is preliminary data.</text>
</comment>
<protein>
    <recommendedName>
        <fullName evidence="2">DUF6377 domain-containing protein</fullName>
    </recommendedName>
</protein>
<dbReference type="AlphaFoldDB" id="H1HNR8"/>
<dbReference type="Proteomes" id="UP000003167">
    <property type="component" value="Unassembled WGS sequence"/>
</dbReference>
<proteinExistence type="predicted"/>
<organism evidence="3 4">
    <name type="scientific">Segatella maculosa OT 289</name>
    <dbReference type="NCBI Taxonomy" id="999422"/>
    <lineage>
        <taxon>Bacteria</taxon>
        <taxon>Pseudomonadati</taxon>
        <taxon>Bacteroidota</taxon>
        <taxon>Bacteroidia</taxon>
        <taxon>Bacteroidales</taxon>
        <taxon>Prevotellaceae</taxon>
        <taxon>Segatella</taxon>
    </lineage>
</organism>